<comment type="caution">
    <text evidence="1">The sequence shown here is derived from an EMBL/GenBank/DDBJ whole genome shotgun (WGS) entry which is preliminary data.</text>
</comment>
<dbReference type="EMBL" id="JAWCUI010000017">
    <property type="protein sequence ID" value="KAL1897931.1"/>
    <property type="molecule type" value="Genomic_DNA"/>
</dbReference>
<dbReference type="PANTHER" id="PTHR13271:SF146">
    <property type="entry name" value="SET DOMAIN-CONTAINING PROTEIN"/>
    <property type="match status" value="1"/>
</dbReference>
<evidence type="ECO:0008006" key="3">
    <source>
        <dbReference type="Google" id="ProtNLM"/>
    </source>
</evidence>
<evidence type="ECO:0000313" key="2">
    <source>
        <dbReference type="Proteomes" id="UP001583186"/>
    </source>
</evidence>
<keyword evidence="2" id="KW-1185">Reference proteome</keyword>
<dbReference type="PANTHER" id="PTHR13271">
    <property type="entry name" value="UNCHARACTERIZED PUTATIVE METHYLTRANSFERASE"/>
    <property type="match status" value="1"/>
</dbReference>
<evidence type="ECO:0000313" key="1">
    <source>
        <dbReference type="EMBL" id="KAL1897931.1"/>
    </source>
</evidence>
<name>A0ABR3ZB87_9PEZI</name>
<sequence length="462" mass="51967">MQQAPPHVIGRFFLMQQYLKGKDSAWAPYIATLPQPRNFEAWALPAVWRQDDADIALALLKGTNADVAAEEMRQRIVDEFKAAWSILHDNNYTFALYQWAYCMFTSRSFRPSLVLTNEIKATLTRDANGTAQDGTSVEARHLAAVNHARLPEGCQFDDFSILFPVLDIGNHDPRAVIQWQPVVDASRQSLNSAPLLTPAPSETSEQAIVFYTGTHYARGQQAFNNYGSKTNSELLVGYGFVLPPTDDMHNDYIHLRKREALARGVSDSVAGNVDVHPDFLLSLRPIAEPSSVVGRARLPPGQQVGSMPETRRTPGFSLVEDGLLWDVLSHMIRPEHREELQRSAVAASHGQRYMTLPAAELREAIMDIIFKTKDEQDISDPIAAQYMYNIRMVLLQKFDTDLEKLQDADPPSYIDALLEDGEYTPKTPQERLAMQYREQYRAVLSNAVNVLGEEMSNSMPEE</sequence>
<protein>
    <recommendedName>
        <fullName evidence="3">SET domain-containing protein</fullName>
    </recommendedName>
</protein>
<dbReference type="InterPro" id="IPR050600">
    <property type="entry name" value="SETD3_SETD6_MTase"/>
</dbReference>
<reference evidence="1 2" key="1">
    <citation type="journal article" date="2024" name="IMA Fungus">
        <title>IMA Genome - F19 : A genome assembly and annotation guide to empower mycologists, including annotated draft genome sequences of Ceratocystis pirilliformis, Diaporthe australafricana, Fusarium ophioides, Paecilomyces lecythidis, and Sporothrix stenoceras.</title>
        <authorList>
            <person name="Aylward J."/>
            <person name="Wilson A.M."/>
            <person name="Visagie C.M."/>
            <person name="Spraker J."/>
            <person name="Barnes I."/>
            <person name="Buitendag C."/>
            <person name="Ceriani C."/>
            <person name="Del Mar Angel L."/>
            <person name="du Plessis D."/>
            <person name="Fuchs T."/>
            <person name="Gasser K."/>
            <person name="Kramer D."/>
            <person name="Li W."/>
            <person name="Munsamy K."/>
            <person name="Piso A."/>
            <person name="Price J.L."/>
            <person name="Sonnekus B."/>
            <person name="Thomas C."/>
            <person name="van der Nest A."/>
            <person name="van Dijk A."/>
            <person name="van Heerden A."/>
            <person name="van Vuuren N."/>
            <person name="Yilmaz N."/>
            <person name="Duong T.A."/>
            <person name="van der Merwe N.A."/>
            <person name="Wingfield M.J."/>
            <person name="Wingfield B.D."/>
        </authorList>
    </citation>
    <scope>NUCLEOTIDE SEQUENCE [LARGE SCALE GENOMIC DNA]</scope>
    <source>
        <strain evidence="1 2">CMW 5346</strain>
    </source>
</reference>
<proteinExistence type="predicted"/>
<dbReference type="SUPFAM" id="SSF82199">
    <property type="entry name" value="SET domain"/>
    <property type="match status" value="1"/>
</dbReference>
<dbReference type="InterPro" id="IPR046341">
    <property type="entry name" value="SET_dom_sf"/>
</dbReference>
<gene>
    <name evidence="1" type="ORF">Sste5346_003783</name>
</gene>
<accession>A0ABR3ZB87</accession>
<dbReference type="Proteomes" id="UP001583186">
    <property type="component" value="Unassembled WGS sequence"/>
</dbReference>
<dbReference type="Gene3D" id="3.90.1410.10">
    <property type="entry name" value="set domain protein methyltransferase, domain 1"/>
    <property type="match status" value="1"/>
</dbReference>
<organism evidence="1 2">
    <name type="scientific">Sporothrix stenoceras</name>
    <dbReference type="NCBI Taxonomy" id="5173"/>
    <lineage>
        <taxon>Eukaryota</taxon>
        <taxon>Fungi</taxon>
        <taxon>Dikarya</taxon>
        <taxon>Ascomycota</taxon>
        <taxon>Pezizomycotina</taxon>
        <taxon>Sordariomycetes</taxon>
        <taxon>Sordariomycetidae</taxon>
        <taxon>Ophiostomatales</taxon>
        <taxon>Ophiostomataceae</taxon>
        <taxon>Sporothrix</taxon>
    </lineage>
</organism>